<dbReference type="InterPro" id="IPR011008">
    <property type="entry name" value="Dimeric_a/b-barrel"/>
</dbReference>
<dbReference type="Proteomes" id="UP000234253">
    <property type="component" value="Unassembled WGS sequence"/>
</dbReference>
<dbReference type="EMBL" id="NJPO01000071">
    <property type="protein sequence ID" value="PLK58824.1"/>
    <property type="molecule type" value="Genomic_DNA"/>
</dbReference>
<evidence type="ECO:0000256" key="1">
    <source>
        <dbReference type="ARBA" id="ARBA00007689"/>
    </source>
</evidence>
<protein>
    <recommendedName>
        <fullName evidence="2">YCII-related domain-containing protein</fullName>
    </recommendedName>
</protein>
<gene>
    <name evidence="3" type="ORF">CEX73_01445</name>
</gene>
<comment type="similarity">
    <text evidence="1">Belongs to the YciI family.</text>
</comment>
<feature type="domain" description="YCII-related" evidence="2">
    <location>
        <begin position="1"/>
        <end position="90"/>
    </location>
</feature>
<accession>A0A2N4XX37</accession>
<dbReference type="Gene3D" id="3.30.70.1060">
    <property type="entry name" value="Dimeric alpha+beta barrel"/>
    <property type="match status" value="1"/>
</dbReference>
<proteinExistence type="inferred from homology"/>
<dbReference type="RefSeq" id="WP_101626833.1">
    <property type="nucleotide sequence ID" value="NZ_NJPO01000071.1"/>
</dbReference>
<reference evidence="3 4" key="1">
    <citation type="submission" date="2017-06" db="EMBL/GenBank/DDBJ databases">
        <title>Metabolic interaction between xylem feeders and their symbionts.</title>
        <authorList>
            <person name="Chouaia B."/>
        </authorList>
    </citation>
    <scope>NUCLEOTIDE SEQUENCE [LARGE SCALE GENOMIC DNA]</scope>
    <source>
        <strain evidence="3 4">Gra</strain>
    </source>
</reference>
<name>A0A2N4XX37_9GAMM</name>
<organism evidence="3 4">
    <name type="scientific">Candidatus Palibaumannia cicadellinicola</name>
    <dbReference type="NCBI Taxonomy" id="186490"/>
    <lineage>
        <taxon>Bacteria</taxon>
        <taxon>Pseudomonadati</taxon>
        <taxon>Pseudomonadota</taxon>
        <taxon>Gammaproteobacteria</taxon>
        <taxon>Candidatus Palibaumannia</taxon>
    </lineage>
</organism>
<dbReference type="SUPFAM" id="SSF54909">
    <property type="entry name" value="Dimeric alpha+beta barrel"/>
    <property type="match status" value="1"/>
</dbReference>
<evidence type="ECO:0000313" key="3">
    <source>
        <dbReference type="EMBL" id="PLK58824.1"/>
    </source>
</evidence>
<dbReference type="AlphaFoldDB" id="A0A2N4XX37"/>
<comment type="caution">
    <text evidence="3">The sequence shown here is derived from an EMBL/GenBank/DDBJ whole genome shotgun (WGS) entry which is preliminary data.</text>
</comment>
<dbReference type="InterPro" id="IPR005545">
    <property type="entry name" value="YCII"/>
</dbReference>
<sequence length="95" mass="10478">MLYVINAECVTDSLENRKLIDLAPLQLLQNQGLLLTAGLTTVLDSYDPGTAGFNGYTIIAEFDSLESAQAWVEQNLYIAANIYATVVVKPYQKCF</sequence>
<evidence type="ECO:0000313" key="4">
    <source>
        <dbReference type="Proteomes" id="UP000234253"/>
    </source>
</evidence>
<evidence type="ECO:0000259" key="2">
    <source>
        <dbReference type="Pfam" id="PF03795"/>
    </source>
</evidence>
<dbReference type="OrthoDB" id="9797014at2"/>
<dbReference type="Pfam" id="PF03795">
    <property type="entry name" value="YCII"/>
    <property type="match status" value="1"/>
</dbReference>